<gene>
    <name evidence="1" type="ORF">GONAM_35_00060</name>
</gene>
<dbReference type="AlphaFoldDB" id="K6X701"/>
<dbReference type="Proteomes" id="UP000035058">
    <property type="component" value="Unassembled WGS sequence"/>
</dbReference>
<evidence type="ECO:0000313" key="2">
    <source>
        <dbReference type="Proteomes" id="UP000035058"/>
    </source>
</evidence>
<protein>
    <submittedName>
        <fullName evidence="1">Uncharacterized protein</fullName>
    </submittedName>
</protein>
<name>K6X701_9ACTN</name>
<sequence length="205" mass="21650">MCPPIGGCGNPPVHHPVGGIRAGCFPRKVIGVTGTARNNHTKTLTRDSENPMKIASRIAAGTLGLAAAAGIALGASGAAHAGTMPITRPGEPTVAMTITNHTDKPEYLIGSNADGGQWVNAPKKVLYPGATETITAVAPFNNHLDVNAMYRIGLFGPTANYQLTNHKFNVNTDMSGIWGPRSQQYWMNSNIDTGFPQANVGFDQW</sequence>
<comment type="caution">
    <text evidence="1">The sequence shown here is derived from an EMBL/GenBank/DDBJ whole genome shotgun (WGS) entry which is preliminary data.</text>
</comment>
<organism evidence="1 2">
    <name type="scientific">Gordonia namibiensis NBRC 108229</name>
    <dbReference type="NCBI Taxonomy" id="1208314"/>
    <lineage>
        <taxon>Bacteria</taxon>
        <taxon>Bacillati</taxon>
        <taxon>Actinomycetota</taxon>
        <taxon>Actinomycetes</taxon>
        <taxon>Mycobacteriales</taxon>
        <taxon>Gordoniaceae</taxon>
        <taxon>Gordonia</taxon>
    </lineage>
</organism>
<accession>K6X701</accession>
<keyword evidence="2" id="KW-1185">Reference proteome</keyword>
<reference evidence="1 2" key="1">
    <citation type="submission" date="2012-08" db="EMBL/GenBank/DDBJ databases">
        <title>Whole genome shotgun sequence of Gordonia namibiensis NBRC 108229.</title>
        <authorList>
            <person name="Isaki-Nakamura S."/>
            <person name="Hosoyama A."/>
            <person name="Tsuchikane K."/>
            <person name="Katsumata H."/>
            <person name="Baba S."/>
            <person name="Yamazaki S."/>
            <person name="Fujita N."/>
        </authorList>
    </citation>
    <scope>NUCLEOTIDE SEQUENCE [LARGE SCALE GENOMIC DNA]</scope>
    <source>
        <strain evidence="1 2">NBRC 108229</strain>
    </source>
</reference>
<proteinExistence type="predicted"/>
<dbReference type="EMBL" id="BAHE01000035">
    <property type="protein sequence ID" value="GAC01837.1"/>
    <property type="molecule type" value="Genomic_DNA"/>
</dbReference>
<evidence type="ECO:0000313" key="1">
    <source>
        <dbReference type="EMBL" id="GAC01837.1"/>
    </source>
</evidence>